<sequence>MGSELTTIVSISIATSLNFPFLPLLICSAAADNPNAAVPSAAEKSVIEVKLGTVKNKKDTGDTTFKAGDANQKHF</sequence>
<dbReference type="EMBL" id="MU267530">
    <property type="protein sequence ID" value="KAH7916860.1"/>
    <property type="molecule type" value="Genomic_DNA"/>
</dbReference>
<reference evidence="1" key="1">
    <citation type="journal article" date="2021" name="New Phytol.">
        <title>Evolutionary innovations through gain and loss of genes in the ectomycorrhizal Boletales.</title>
        <authorList>
            <person name="Wu G."/>
            <person name="Miyauchi S."/>
            <person name="Morin E."/>
            <person name="Kuo A."/>
            <person name="Drula E."/>
            <person name="Varga T."/>
            <person name="Kohler A."/>
            <person name="Feng B."/>
            <person name="Cao Y."/>
            <person name="Lipzen A."/>
            <person name="Daum C."/>
            <person name="Hundley H."/>
            <person name="Pangilinan J."/>
            <person name="Johnson J."/>
            <person name="Barry K."/>
            <person name="LaButti K."/>
            <person name="Ng V."/>
            <person name="Ahrendt S."/>
            <person name="Min B."/>
            <person name="Choi I.G."/>
            <person name="Park H."/>
            <person name="Plett J.M."/>
            <person name="Magnuson J."/>
            <person name="Spatafora J.W."/>
            <person name="Nagy L.G."/>
            <person name="Henrissat B."/>
            <person name="Grigoriev I.V."/>
            <person name="Yang Z.L."/>
            <person name="Xu J."/>
            <person name="Martin F.M."/>
        </authorList>
    </citation>
    <scope>NUCLEOTIDE SEQUENCE</scope>
    <source>
        <strain evidence="1">KUC20120723A-06</strain>
    </source>
</reference>
<comment type="caution">
    <text evidence="1">The sequence shown here is derived from an EMBL/GenBank/DDBJ whole genome shotgun (WGS) entry which is preliminary data.</text>
</comment>
<evidence type="ECO:0000313" key="1">
    <source>
        <dbReference type="EMBL" id="KAH7916860.1"/>
    </source>
</evidence>
<name>A0ACB8ATQ0_9AGAM</name>
<protein>
    <submittedName>
        <fullName evidence="1">Uncharacterized protein</fullName>
    </submittedName>
</protein>
<proteinExistence type="predicted"/>
<evidence type="ECO:0000313" key="2">
    <source>
        <dbReference type="Proteomes" id="UP000790709"/>
    </source>
</evidence>
<dbReference type="Proteomes" id="UP000790709">
    <property type="component" value="Unassembled WGS sequence"/>
</dbReference>
<keyword evidence="2" id="KW-1185">Reference proteome</keyword>
<accession>A0ACB8ATQ0</accession>
<gene>
    <name evidence="1" type="ORF">BV22DRAFT_1135963</name>
</gene>
<organism evidence="1 2">
    <name type="scientific">Leucogyrophana mollusca</name>
    <dbReference type="NCBI Taxonomy" id="85980"/>
    <lineage>
        <taxon>Eukaryota</taxon>
        <taxon>Fungi</taxon>
        <taxon>Dikarya</taxon>
        <taxon>Basidiomycota</taxon>
        <taxon>Agaricomycotina</taxon>
        <taxon>Agaricomycetes</taxon>
        <taxon>Agaricomycetidae</taxon>
        <taxon>Boletales</taxon>
        <taxon>Boletales incertae sedis</taxon>
        <taxon>Leucogyrophana</taxon>
    </lineage>
</organism>